<proteinExistence type="predicted"/>
<dbReference type="AlphaFoldDB" id="A0AAV3YP83"/>
<protein>
    <submittedName>
        <fullName evidence="1">Uncharacterized protein</fullName>
    </submittedName>
</protein>
<keyword evidence="2" id="KW-1185">Reference proteome</keyword>
<name>A0AAV3YP83_9GAST</name>
<reference evidence="1 2" key="1">
    <citation type="journal article" date="2021" name="Elife">
        <title>Chloroplast acquisition without the gene transfer in kleptoplastic sea slugs, Plakobranchus ocellatus.</title>
        <authorList>
            <person name="Maeda T."/>
            <person name="Takahashi S."/>
            <person name="Yoshida T."/>
            <person name="Shimamura S."/>
            <person name="Takaki Y."/>
            <person name="Nagai Y."/>
            <person name="Toyoda A."/>
            <person name="Suzuki Y."/>
            <person name="Arimoto A."/>
            <person name="Ishii H."/>
            <person name="Satoh N."/>
            <person name="Nishiyama T."/>
            <person name="Hasebe M."/>
            <person name="Maruyama T."/>
            <person name="Minagawa J."/>
            <person name="Obokata J."/>
            <person name="Shigenobu S."/>
        </authorList>
    </citation>
    <scope>NUCLEOTIDE SEQUENCE [LARGE SCALE GENOMIC DNA]</scope>
</reference>
<comment type="caution">
    <text evidence="1">The sequence shown here is derived from an EMBL/GenBank/DDBJ whole genome shotgun (WGS) entry which is preliminary data.</text>
</comment>
<gene>
    <name evidence="1" type="ORF">PoB_001072600</name>
</gene>
<evidence type="ECO:0000313" key="1">
    <source>
        <dbReference type="EMBL" id="GFN84220.1"/>
    </source>
</evidence>
<dbReference type="EMBL" id="BLXT01001286">
    <property type="protein sequence ID" value="GFN84220.1"/>
    <property type="molecule type" value="Genomic_DNA"/>
</dbReference>
<accession>A0AAV3YP83</accession>
<dbReference type="Proteomes" id="UP000735302">
    <property type="component" value="Unassembled WGS sequence"/>
</dbReference>
<sequence>MSIGQAFCADMQISSASAISNDSCQSQAVRLGESSAGLTLFLSHLFIFLHDRGPGTGGYDGLVICASLPVLCDWTYVTPPPSLSFSLRYNTFTVIL</sequence>
<evidence type="ECO:0000313" key="2">
    <source>
        <dbReference type="Proteomes" id="UP000735302"/>
    </source>
</evidence>
<organism evidence="1 2">
    <name type="scientific">Plakobranchus ocellatus</name>
    <dbReference type="NCBI Taxonomy" id="259542"/>
    <lineage>
        <taxon>Eukaryota</taxon>
        <taxon>Metazoa</taxon>
        <taxon>Spiralia</taxon>
        <taxon>Lophotrochozoa</taxon>
        <taxon>Mollusca</taxon>
        <taxon>Gastropoda</taxon>
        <taxon>Heterobranchia</taxon>
        <taxon>Euthyneura</taxon>
        <taxon>Panpulmonata</taxon>
        <taxon>Sacoglossa</taxon>
        <taxon>Placobranchoidea</taxon>
        <taxon>Plakobranchidae</taxon>
        <taxon>Plakobranchus</taxon>
    </lineage>
</organism>